<dbReference type="EMBL" id="PDSK01000030">
    <property type="protein sequence ID" value="PIE35890.1"/>
    <property type="molecule type" value="Genomic_DNA"/>
</dbReference>
<dbReference type="PANTHER" id="PTHR42924">
    <property type="entry name" value="EXONUCLEASE"/>
    <property type="match status" value="1"/>
</dbReference>
<evidence type="ECO:0000313" key="3">
    <source>
        <dbReference type="Proteomes" id="UP000230821"/>
    </source>
</evidence>
<accession>A0A2G6KKI3</accession>
<comment type="caution">
    <text evidence="2">The sequence shown here is derived from an EMBL/GenBank/DDBJ whole genome shotgun (WGS) entry which is preliminary data.</text>
</comment>
<feature type="domain" description="PHP" evidence="1">
    <location>
        <begin position="4"/>
        <end position="140"/>
    </location>
</feature>
<evidence type="ECO:0000313" key="2">
    <source>
        <dbReference type="EMBL" id="PIE35890.1"/>
    </source>
</evidence>
<dbReference type="InterPro" id="IPR004013">
    <property type="entry name" value="PHP_dom"/>
</dbReference>
<sequence length="204" mass="23503">MKIDLHVHCREYSFCGRSSADEQVQAAMTAGLDALVFADHDHLFPEDHLQTLNKKYAPFKIFSGIEITEYTGEHILVLGVRDASLEFERWNYTDLYHFVQNWGGFLALNHPFRFTSEIEIEYERFLPHAVEAYSNNISPHLQPRILKLAQNIGVNVLSNSDSHHRDDIGRYYNELEKTPETEEELIELLKAGSFSCVAPSHPLR</sequence>
<protein>
    <recommendedName>
        <fullName evidence="1">PHP domain-containing protein</fullName>
    </recommendedName>
</protein>
<dbReference type="GO" id="GO:0035312">
    <property type="term" value="F:5'-3' DNA exonuclease activity"/>
    <property type="evidence" value="ECO:0007669"/>
    <property type="project" value="TreeGrafter"/>
</dbReference>
<organism evidence="2 3">
    <name type="scientific">candidate division KSB3 bacterium</name>
    <dbReference type="NCBI Taxonomy" id="2044937"/>
    <lineage>
        <taxon>Bacteria</taxon>
        <taxon>candidate division KSB3</taxon>
    </lineage>
</organism>
<dbReference type="Gene3D" id="3.20.20.140">
    <property type="entry name" value="Metal-dependent hydrolases"/>
    <property type="match status" value="1"/>
</dbReference>
<name>A0A2G6KKI3_9BACT</name>
<dbReference type="Pfam" id="PF13263">
    <property type="entry name" value="PHP_C"/>
    <property type="match status" value="1"/>
</dbReference>
<dbReference type="PANTHER" id="PTHR42924:SF3">
    <property type="entry name" value="POLYMERASE_HISTIDINOL PHOSPHATASE N-TERMINAL DOMAIN-CONTAINING PROTEIN"/>
    <property type="match status" value="1"/>
</dbReference>
<dbReference type="GO" id="GO:0004534">
    <property type="term" value="F:5'-3' RNA exonuclease activity"/>
    <property type="evidence" value="ECO:0007669"/>
    <property type="project" value="TreeGrafter"/>
</dbReference>
<dbReference type="Pfam" id="PF02811">
    <property type="entry name" value="PHP"/>
    <property type="match status" value="1"/>
</dbReference>
<gene>
    <name evidence="2" type="ORF">CSA56_02260</name>
</gene>
<dbReference type="InterPro" id="IPR016195">
    <property type="entry name" value="Pol/histidinol_Pase-like"/>
</dbReference>
<dbReference type="SUPFAM" id="SSF89550">
    <property type="entry name" value="PHP domain-like"/>
    <property type="match status" value="1"/>
</dbReference>
<proteinExistence type="predicted"/>
<evidence type="ECO:0000259" key="1">
    <source>
        <dbReference type="Pfam" id="PF02811"/>
    </source>
</evidence>
<dbReference type="CDD" id="cd07432">
    <property type="entry name" value="PHP_HisPPase"/>
    <property type="match status" value="1"/>
</dbReference>
<dbReference type="AlphaFoldDB" id="A0A2G6KKI3"/>
<dbReference type="InterPro" id="IPR052018">
    <property type="entry name" value="PHP_domain"/>
</dbReference>
<dbReference type="Proteomes" id="UP000230821">
    <property type="component" value="Unassembled WGS sequence"/>
</dbReference>
<reference evidence="2 3" key="1">
    <citation type="submission" date="2017-10" db="EMBL/GenBank/DDBJ databases">
        <title>Novel microbial diversity and functional potential in the marine mammal oral microbiome.</title>
        <authorList>
            <person name="Dudek N.K."/>
            <person name="Sun C.L."/>
            <person name="Burstein D."/>
            <person name="Kantor R.S."/>
            <person name="Aliaga Goltsman D.S."/>
            <person name="Bik E.M."/>
            <person name="Thomas B.C."/>
            <person name="Banfield J.F."/>
            <person name="Relman D.A."/>
        </authorList>
    </citation>
    <scope>NUCLEOTIDE SEQUENCE [LARGE SCALE GENOMIC DNA]</scope>
    <source>
        <strain evidence="2">DOLJORAL78_47_16</strain>
    </source>
</reference>